<protein>
    <submittedName>
        <fullName evidence="1">Uncharacterized protein</fullName>
    </submittedName>
</protein>
<sequence length="64" mass="7154">MVTKGPYHEVVFLGNEICVRTHCRRHEAGRVPLTLGGVLLLMSHADHYVNDCMMWIAQGGDNGF</sequence>
<gene>
    <name evidence="1" type="ORF">ASESINO_147</name>
</gene>
<dbReference type="EMBL" id="KX397364">
    <property type="protein sequence ID" value="ANZ48160.1"/>
    <property type="molecule type" value="Genomic_DNA"/>
</dbReference>
<name>A0A1B2IA66_9CAUD</name>
<accession>A0A1B2IA66</accession>
<dbReference type="KEGG" id="vg:29057097"/>
<organism evidence="1 2">
    <name type="scientific">Erwinia phage vB_EamM_Asesino</name>
    <dbReference type="NCBI Taxonomy" id="1883370"/>
    <lineage>
        <taxon>Viruses</taxon>
        <taxon>Duplodnaviria</taxon>
        <taxon>Heunggongvirae</taxon>
        <taxon>Uroviricota</taxon>
        <taxon>Caudoviricetes</taxon>
        <taxon>Chimalliviridae</taxon>
        <taxon>Erskinevirus</taxon>
        <taxon>Erskinevirus asesino</taxon>
    </lineage>
</organism>
<evidence type="ECO:0000313" key="2">
    <source>
        <dbReference type="Proteomes" id="UP000202181"/>
    </source>
</evidence>
<dbReference type="Proteomes" id="UP000202181">
    <property type="component" value="Segment"/>
</dbReference>
<dbReference type="RefSeq" id="YP_009290765.1">
    <property type="nucleotide sequence ID" value="NC_031107.2"/>
</dbReference>
<evidence type="ECO:0000313" key="1">
    <source>
        <dbReference type="EMBL" id="ANZ48160.1"/>
    </source>
</evidence>
<keyword evidence="2" id="KW-1185">Reference proteome</keyword>
<proteinExistence type="predicted"/>
<reference evidence="1" key="1">
    <citation type="submission" date="2016-06" db="EMBL/GenBank/DDBJ databases">
        <authorList>
            <person name="Berg J.A."/>
            <person name="Hyde J.R."/>
            <person name="Breakwell D.P."/>
            <person name="Hope S."/>
            <person name="Grose J.H."/>
        </authorList>
    </citation>
    <scope>NUCLEOTIDE SEQUENCE [LARGE SCALE GENOMIC DNA]</scope>
</reference>
<dbReference type="OrthoDB" id="26262at10239"/>
<dbReference type="GeneID" id="29057097"/>